<dbReference type="InterPro" id="IPR013342">
    <property type="entry name" value="Mandelate_racemase_C"/>
</dbReference>
<dbReference type="GO" id="GO:0016836">
    <property type="term" value="F:hydro-lyase activity"/>
    <property type="evidence" value="ECO:0007669"/>
    <property type="project" value="TreeGrafter"/>
</dbReference>
<dbReference type="Pfam" id="PF02746">
    <property type="entry name" value="MR_MLE_N"/>
    <property type="match status" value="1"/>
</dbReference>
<name>A0A8J6QGN4_9FLAO</name>
<dbReference type="SMART" id="SM00922">
    <property type="entry name" value="MR_MLE"/>
    <property type="match status" value="1"/>
</dbReference>
<dbReference type="Gene3D" id="3.20.20.120">
    <property type="entry name" value="Enolase-like C-terminal domain"/>
    <property type="match status" value="1"/>
</dbReference>
<evidence type="ECO:0000256" key="2">
    <source>
        <dbReference type="ARBA" id="ARBA00022723"/>
    </source>
</evidence>
<dbReference type="PANTHER" id="PTHR13794">
    <property type="entry name" value="ENOLASE SUPERFAMILY, MANDELATE RACEMASE"/>
    <property type="match status" value="1"/>
</dbReference>
<gene>
    <name evidence="5" type="ORF">ICJ84_12235</name>
</gene>
<keyword evidence="6" id="KW-1185">Reference proteome</keyword>
<reference evidence="5" key="1">
    <citation type="journal article" date="2013" name="Int. J. Syst. Evol. Microbiol.">
        <title>Aestuariibaculum suncheonense gen. nov., sp. nov., a marine bacterium of the family Flavobacteriaceae isolated from a tidal flat and emended descriptions of the genera Gaetbulibacter and Tamlana.</title>
        <authorList>
            <person name="Jeong S.H."/>
            <person name="Park M.S."/>
            <person name="Jin H.M."/>
            <person name="Lee K."/>
            <person name="Park W."/>
            <person name="Jeon C.O."/>
        </authorList>
    </citation>
    <scope>NUCLEOTIDE SEQUENCE</scope>
    <source>
        <strain evidence="5">SC17</strain>
    </source>
</reference>
<comment type="caution">
    <text evidence="5">The sequence shown here is derived from an EMBL/GenBank/DDBJ whole genome shotgun (WGS) entry which is preliminary data.</text>
</comment>
<dbReference type="GO" id="GO:0016052">
    <property type="term" value="P:carbohydrate catabolic process"/>
    <property type="evidence" value="ECO:0007669"/>
    <property type="project" value="TreeGrafter"/>
</dbReference>
<dbReference type="SFLD" id="SFLDG00179">
    <property type="entry name" value="mandelate_racemase"/>
    <property type="match status" value="1"/>
</dbReference>
<keyword evidence="3" id="KW-0460">Magnesium</keyword>
<dbReference type="InterPro" id="IPR029065">
    <property type="entry name" value="Enolase_C-like"/>
</dbReference>
<organism evidence="5 6">
    <name type="scientific">Aestuariibaculum suncheonense</name>
    <dbReference type="NCBI Taxonomy" id="1028745"/>
    <lineage>
        <taxon>Bacteria</taxon>
        <taxon>Pseudomonadati</taxon>
        <taxon>Bacteroidota</taxon>
        <taxon>Flavobacteriia</taxon>
        <taxon>Flavobacteriales</taxon>
        <taxon>Flavobacteriaceae</taxon>
    </lineage>
</organism>
<evidence type="ECO:0000256" key="1">
    <source>
        <dbReference type="ARBA" id="ARBA00001946"/>
    </source>
</evidence>
<dbReference type="SUPFAM" id="SSF51604">
    <property type="entry name" value="Enolase C-terminal domain-like"/>
    <property type="match status" value="1"/>
</dbReference>
<evidence type="ECO:0000256" key="3">
    <source>
        <dbReference type="ARBA" id="ARBA00022842"/>
    </source>
</evidence>
<dbReference type="Proteomes" id="UP000602057">
    <property type="component" value="Unassembled WGS sequence"/>
</dbReference>
<proteinExistence type="predicted"/>
<dbReference type="PANTHER" id="PTHR13794:SF58">
    <property type="entry name" value="MITOCHONDRIAL ENOLASE SUPERFAMILY MEMBER 1"/>
    <property type="match status" value="1"/>
</dbReference>
<evidence type="ECO:0000259" key="4">
    <source>
        <dbReference type="SMART" id="SM00922"/>
    </source>
</evidence>
<dbReference type="InterPro" id="IPR046945">
    <property type="entry name" value="RHMD-like"/>
</dbReference>
<dbReference type="SFLD" id="SFLDS00001">
    <property type="entry name" value="Enolase"/>
    <property type="match status" value="1"/>
</dbReference>
<keyword evidence="2" id="KW-0479">Metal-binding</keyword>
<dbReference type="InterPro" id="IPR029017">
    <property type="entry name" value="Enolase-like_N"/>
</dbReference>
<protein>
    <submittedName>
        <fullName evidence="5">Mandelate racemase</fullName>
    </submittedName>
</protein>
<evidence type="ECO:0000313" key="6">
    <source>
        <dbReference type="Proteomes" id="UP000602057"/>
    </source>
</evidence>
<dbReference type="RefSeq" id="WP_188216694.1">
    <property type="nucleotide sequence ID" value="NZ_BAABGH010000007.1"/>
</dbReference>
<reference evidence="5" key="2">
    <citation type="submission" date="2020-09" db="EMBL/GenBank/DDBJ databases">
        <authorList>
            <person name="Wu Z."/>
        </authorList>
    </citation>
    <scope>NUCLEOTIDE SEQUENCE</scope>
    <source>
        <strain evidence="5">SC17</strain>
    </source>
</reference>
<comment type="cofactor">
    <cofactor evidence="1">
        <name>Mg(2+)</name>
        <dbReference type="ChEBI" id="CHEBI:18420"/>
    </cofactor>
</comment>
<dbReference type="SUPFAM" id="SSF54826">
    <property type="entry name" value="Enolase N-terminal domain-like"/>
    <property type="match status" value="1"/>
</dbReference>
<dbReference type="GO" id="GO:0016854">
    <property type="term" value="F:racemase and epimerase activity"/>
    <property type="evidence" value="ECO:0007669"/>
    <property type="project" value="UniProtKB-ARBA"/>
</dbReference>
<dbReference type="AlphaFoldDB" id="A0A8J6QGN4"/>
<dbReference type="GO" id="GO:0000287">
    <property type="term" value="F:magnesium ion binding"/>
    <property type="evidence" value="ECO:0007669"/>
    <property type="project" value="TreeGrafter"/>
</dbReference>
<dbReference type="InterPro" id="IPR013341">
    <property type="entry name" value="Mandelate_racemase_N_dom"/>
</dbReference>
<feature type="domain" description="Mandelate racemase/muconate lactonizing enzyme C-terminal" evidence="4">
    <location>
        <begin position="197"/>
        <end position="294"/>
    </location>
</feature>
<dbReference type="InterPro" id="IPR036849">
    <property type="entry name" value="Enolase-like_C_sf"/>
</dbReference>
<evidence type="ECO:0000313" key="5">
    <source>
        <dbReference type="EMBL" id="MBD0836210.1"/>
    </source>
</evidence>
<sequence>MSQIIILKGTSSDTRFPLENGAGSDAVHLTPIYAYAICNLQTNTNLVGTGLAFTLGTGNKLVCDAIDYLVKHIEGKDIEDLMADFGTYYKAMSDDPNFRWLGPHKGVVHLALAAVVNACFDLWAKSRQVPLWKLLIDLSPEALVNTLDFSFYEDVLPKEEALTLLKQQQNGINERSNILKDGYPGYDTSIGWFNYSDEKVAENIKKAMDKGFTAMKLKVGSKEASRDLRRAELVRTIAGDAATIMFDANQQWNLPQAIDICHELKKLNPYWVEEPTHPDDVFAHVELANQTNVKIALGEHVPNKIIFKNFMQSGCMSFNQVDAVRVGGVSEFILISLLSKKFNIPVVPHVGDMGQIHQHLVLFNHITINHPVVLLEHIPHLRDKFKHPAIIENGRYLVPQEPGMSSDLL</sequence>
<dbReference type="GO" id="GO:0009063">
    <property type="term" value="P:amino acid catabolic process"/>
    <property type="evidence" value="ECO:0007669"/>
    <property type="project" value="InterPro"/>
</dbReference>
<accession>A0A8J6QGN4</accession>
<dbReference type="PROSITE" id="PS00909">
    <property type="entry name" value="MR_MLE_2"/>
    <property type="match status" value="1"/>
</dbReference>
<dbReference type="EMBL" id="JACVXC010000004">
    <property type="protein sequence ID" value="MBD0836210.1"/>
    <property type="molecule type" value="Genomic_DNA"/>
</dbReference>
<dbReference type="Pfam" id="PF13378">
    <property type="entry name" value="MR_MLE_C"/>
    <property type="match status" value="1"/>
</dbReference>
<dbReference type="InterPro" id="IPR018110">
    <property type="entry name" value="Mandel_Rmase/mucon_lact_enz_CS"/>
</dbReference>
<dbReference type="Gene3D" id="3.30.390.10">
    <property type="entry name" value="Enolase-like, N-terminal domain"/>
    <property type="match status" value="1"/>
</dbReference>